<name>A0A8B6CBX4_MYTGA</name>
<proteinExistence type="predicted"/>
<sequence>MPELAPCCQSFSEGIQYSKPETANLTKQKMDHERWRYENAVHKIDINSKIAEEICSKNVQQAKDDHLKTLAYARVYQLHSFDKYDPFKDDPLEGKAKRRKRKRKQKPRPNTFQTIANPEKDDPETLLSLSPQRSTLTIAALNRTFPQISTMEPVEKETDNKSLSNSHYNALCLWKSATKKLFMKEKKVKAHKEPQLTMKAKAKLEVERPQRKNIFPGECKTQAALKRFMEHETELVMQEMTAPKHKKDESIRKMVERAQLPDIIRRDKTFSAIVKDFKTYKEEKEERRHRKMIEYVTHHFNQNSILH</sequence>
<comment type="caution">
    <text evidence="2">The sequence shown here is derived from an EMBL/GenBank/DDBJ whole genome shotgun (WGS) entry which is preliminary data.</text>
</comment>
<reference evidence="2" key="1">
    <citation type="submission" date="2018-11" db="EMBL/GenBank/DDBJ databases">
        <authorList>
            <person name="Alioto T."/>
            <person name="Alioto T."/>
        </authorList>
    </citation>
    <scope>NUCLEOTIDE SEQUENCE</scope>
</reference>
<dbReference type="Proteomes" id="UP000596742">
    <property type="component" value="Unassembled WGS sequence"/>
</dbReference>
<evidence type="ECO:0000313" key="3">
    <source>
        <dbReference type="Proteomes" id="UP000596742"/>
    </source>
</evidence>
<dbReference type="AlphaFoldDB" id="A0A8B6CBX4"/>
<evidence type="ECO:0000313" key="2">
    <source>
        <dbReference type="EMBL" id="VDI03193.1"/>
    </source>
</evidence>
<evidence type="ECO:0000256" key="1">
    <source>
        <dbReference type="SAM" id="MobiDB-lite"/>
    </source>
</evidence>
<feature type="compositionally biased region" description="Basic residues" evidence="1">
    <location>
        <begin position="96"/>
        <end position="107"/>
    </location>
</feature>
<dbReference type="OrthoDB" id="6074125at2759"/>
<keyword evidence="3" id="KW-1185">Reference proteome</keyword>
<protein>
    <submittedName>
        <fullName evidence="2">Uncharacterized protein</fullName>
    </submittedName>
</protein>
<gene>
    <name evidence="2" type="ORF">MGAL_10B039307</name>
</gene>
<accession>A0A8B6CBX4</accession>
<organism evidence="2 3">
    <name type="scientific">Mytilus galloprovincialis</name>
    <name type="common">Mediterranean mussel</name>
    <dbReference type="NCBI Taxonomy" id="29158"/>
    <lineage>
        <taxon>Eukaryota</taxon>
        <taxon>Metazoa</taxon>
        <taxon>Spiralia</taxon>
        <taxon>Lophotrochozoa</taxon>
        <taxon>Mollusca</taxon>
        <taxon>Bivalvia</taxon>
        <taxon>Autobranchia</taxon>
        <taxon>Pteriomorphia</taxon>
        <taxon>Mytilida</taxon>
        <taxon>Mytiloidea</taxon>
        <taxon>Mytilidae</taxon>
        <taxon>Mytilinae</taxon>
        <taxon>Mytilus</taxon>
    </lineage>
</organism>
<feature type="region of interest" description="Disordered" evidence="1">
    <location>
        <begin position="87"/>
        <end position="125"/>
    </location>
</feature>
<dbReference type="EMBL" id="UYJE01001569">
    <property type="protein sequence ID" value="VDI03193.1"/>
    <property type="molecule type" value="Genomic_DNA"/>
</dbReference>